<evidence type="ECO:0000313" key="1">
    <source>
        <dbReference type="EMBL" id="KAG7307952.1"/>
    </source>
</evidence>
<dbReference type="Proteomes" id="UP000823941">
    <property type="component" value="Chromosome 9"/>
</dbReference>
<proteinExistence type="predicted"/>
<protein>
    <submittedName>
        <fullName evidence="1">Uncharacterized protein</fullName>
    </submittedName>
</protein>
<keyword evidence="2" id="KW-1185">Reference proteome</keyword>
<accession>A0ABQ7QSD9</accession>
<reference evidence="1 2" key="1">
    <citation type="submission" date="2021-06" db="EMBL/GenBank/DDBJ databases">
        <title>A haploid diamondback moth (Plutella xylostella L.) genome assembly resolves 31 chromosomes and identifies a diamide resistance mutation.</title>
        <authorList>
            <person name="Ward C.M."/>
            <person name="Perry K.D."/>
            <person name="Baker G."/>
            <person name="Powis K."/>
            <person name="Heckel D.G."/>
            <person name="Baxter S.W."/>
        </authorList>
    </citation>
    <scope>NUCLEOTIDE SEQUENCE [LARGE SCALE GENOMIC DNA]</scope>
    <source>
        <strain evidence="1 2">LV</strain>
        <tissue evidence="1">Single pupa</tissue>
    </source>
</reference>
<evidence type="ECO:0000313" key="2">
    <source>
        <dbReference type="Proteomes" id="UP000823941"/>
    </source>
</evidence>
<gene>
    <name evidence="1" type="ORF">JYU34_006573</name>
</gene>
<comment type="caution">
    <text evidence="1">The sequence shown here is derived from an EMBL/GenBank/DDBJ whole genome shotgun (WGS) entry which is preliminary data.</text>
</comment>
<sequence length="108" mass="12036">MRECALTQAGRAALMTSRAHICWRADGPRVASVAPVRTSIGAANNVCLRQVGFTRLNIIKSSKHLISVFIHFNAMNAYLESTRIFKYPSWKFLSCTIFPPGARLIIIN</sequence>
<organism evidence="1 2">
    <name type="scientific">Plutella xylostella</name>
    <name type="common">Diamondback moth</name>
    <name type="synonym">Plutella maculipennis</name>
    <dbReference type="NCBI Taxonomy" id="51655"/>
    <lineage>
        <taxon>Eukaryota</taxon>
        <taxon>Metazoa</taxon>
        <taxon>Ecdysozoa</taxon>
        <taxon>Arthropoda</taxon>
        <taxon>Hexapoda</taxon>
        <taxon>Insecta</taxon>
        <taxon>Pterygota</taxon>
        <taxon>Neoptera</taxon>
        <taxon>Endopterygota</taxon>
        <taxon>Lepidoptera</taxon>
        <taxon>Glossata</taxon>
        <taxon>Ditrysia</taxon>
        <taxon>Yponomeutoidea</taxon>
        <taxon>Plutellidae</taxon>
        <taxon>Plutella</taxon>
    </lineage>
</organism>
<name>A0ABQ7QSD9_PLUXY</name>
<dbReference type="EMBL" id="JAHIBW010000009">
    <property type="protein sequence ID" value="KAG7307952.1"/>
    <property type="molecule type" value="Genomic_DNA"/>
</dbReference>